<keyword evidence="4" id="KW-1185">Reference proteome</keyword>
<protein>
    <submittedName>
        <fullName evidence="3">Uncharacterized protein</fullName>
    </submittedName>
</protein>
<name>A0A1E3NZR6_WICAA</name>
<dbReference type="STRING" id="683960.A0A1E3NZR6"/>
<evidence type="ECO:0000256" key="2">
    <source>
        <dbReference type="SAM" id="Phobius"/>
    </source>
</evidence>
<keyword evidence="2" id="KW-0472">Membrane</keyword>
<feature type="compositionally biased region" description="Basic and acidic residues" evidence="1">
    <location>
        <begin position="372"/>
        <end position="397"/>
    </location>
</feature>
<reference evidence="3 4" key="1">
    <citation type="journal article" date="2016" name="Proc. Natl. Acad. Sci. U.S.A.">
        <title>Comparative genomics of biotechnologically important yeasts.</title>
        <authorList>
            <person name="Riley R."/>
            <person name="Haridas S."/>
            <person name="Wolfe K.H."/>
            <person name="Lopes M.R."/>
            <person name="Hittinger C.T."/>
            <person name="Goeker M."/>
            <person name="Salamov A.A."/>
            <person name="Wisecaver J.H."/>
            <person name="Long T.M."/>
            <person name="Calvey C.H."/>
            <person name="Aerts A.L."/>
            <person name="Barry K.W."/>
            <person name="Choi C."/>
            <person name="Clum A."/>
            <person name="Coughlan A.Y."/>
            <person name="Deshpande S."/>
            <person name="Douglass A.P."/>
            <person name="Hanson S.J."/>
            <person name="Klenk H.-P."/>
            <person name="LaButti K.M."/>
            <person name="Lapidus A."/>
            <person name="Lindquist E.A."/>
            <person name="Lipzen A.M."/>
            <person name="Meier-Kolthoff J.P."/>
            <person name="Ohm R.A."/>
            <person name="Otillar R.P."/>
            <person name="Pangilinan J.L."/>
            <person name="Peng Y."/>
            <person name="Rokas A."/>
            <person name="Rosa C.A."/>
            <person name="Scheuner C."/>
            <person name="Sibirny A.A."/>
            <person name="Slot J.C."/>
            <person name="Stielow J.B."/>
            <person name="Sun H."/>
            <person name="Kurtzman C.P."/>
            <person name="Blackwell M."/>
            <person name="Grigoriev I.V."/>
            <person name="Jeffries T.W."/>
        </authorList>
    </citation>
    <scope>NUCLEOTIDE SEQUENCE [LARGE SCALE GENOMIC DNA]</scope>
    <source>
        <strain evidence="4">ATCC 58044 / CBS 1984 / NCYC 433 / NRRL Y-366-8</strain>
    </source>
</reference>
<keyword evidence="2" id="KW-0812">Transmembrane</keyword>
<dbReference type="Proteomes" id="UP000094112">
    <property type="component" value="Unassembled WGS sequence"/>
</dbReference>
<gene>
    <name evidence="3" type="ORF">WICANDRAFT_79248</name>
</gene>
<feature type="region of interest" description="Disordered" evidence="1">
    <location>
        <begin position="307"/>
        <end position="331"/>
    </location>
</feature>
<proteinExistence type="predicted"/>
<feature type="transmembrane region" description="Helical" evidence="2">
    <location>
        <begin position="337"/>
        <end position="357"/>
    </location>
</feature>
<keyword evidence="2" id="KW-1133">Transmembrane helix</keyword>
<feature type="compositionally biased region" description="Polar residues" evidence="1">
    <location>
        <begin position="307"/>
        <end position="319"/>
    </location>
</feature>
<dbReference type="GeneID" id="30202108"/>
<sequence length="397" mass="43905">MTSADKEEDVFGMMVIGGKTTDESDVSTLTTTVSSGFTSYVTQTSYLTITSVLPRETTITKTITDHSSSISSNSSPPATVTSIKTRFRPTTFTETEYEDFSTETTTEYDDTLTVTIPKKTITRHKGTTTDTDTLEVTSTFTTSKTKTIPNITITEFEESDQTVTSILTKSVTLTETQYEDIITKTVTTYSGVISETVAKKTITVYEDSIEITETETETEYETKFKTKWYPEETVTEYEDEETITEIKYYPTTTTDSTTVTTTTTATTTLTSTLAGRARPQPNVNVAPLLPRNYEDENGNITESIKSNITNKTGNKSSMADQLRPGKEFTSDGSKPNLSVFLVVSGVITIGAIALSLYTYSLVVEDDEDDEDEKQKELDSESHETDKGDMFHEVEVQG</sequence>
<dbReference type="AlphaFoldDB" id="A0A1E3NZR6"/>
<evidence type="ECO:0000256" key="1">
    <source>
        <dbReference type="SAM" id="MobiDB-lite"/>
    </source>
</evidence>
<evidence type="ECO:0000313" key="3">
    <source>
        <dbReference type="EMBL" id="ODQ58701.1"/>
    </source>
</evidence>
<accession>A0A1E3NZR6</accession>
<evidence type="ECO:0000313" key="4">
    <source>
        <dbReference type="Proteomes" id="UP000094112"/>
    </source>
</evidence>
<feature type="region of interest" description="Disordered" evidence="1">
    <location>
        <begin position="365"/>
        <end position="397"/>
    </location>
</feature>
<organism evidence="3 4">
    <name type="scientific">Wickerhamomyces anomalus (strain ATCC 58044 / CBS 1984 / NCYC 433 / NRRL Y-366-8)</name>
    <name type="common">Yeast</name>
    <name type="synonym">Hansenula anomala</name>
    <dbReference type="NCBI Taxonomy" id="683960"/>
    <lineage>
        <taxon>Eukaryota</taxon>
        <taxon>Fungi</taxon>
        <taxon>Dikarya</taxon>
        <taxon>Ascomycota</taxon>
        <taxon>Saccharomycotina</taxon>
        <taxon>Saccharomycetes</taxon>
        <taxon>Phaffomycetales</taxon>
        <taxon>Wickerhamomycetaceae</taxon>
        <taxon>Wickerhamomyces</taxon>
    </lineage>
</organism>
<dbReference type="EMBL" id="KV454211">
    <property type="protein sequence ID" value="ODQ58701.1"/>
    <property type="molecule type" value="Genomic_DNA"/>
</dbReference>
<dbReference type="RefSeq" id="XP_019037908.1">
    <property type="nucleotide sequence ID" value="XM_019184862.1"/>
</dbReference>